<proteinExistence type="predicted"/>
<dbReference type="AlphaFoldDB" id="A0A9N8ZFP1"/>
<reference evidence="2" key="1">
    <citation type="submission" date="2021-06" db="EMBL/GenBank/DDBJ databases">
        <authorList>
            <person name="Kallberg Y."/>
            <person name="Tangrot J."/>
            <person name="Rosling A."/>
        </authorList>
    </citation>
    <scope>NUCLEOTIDE SEQUENCE</scope>
    <source>
        <strain evidence="2">FL130A</strain>
    </source>
</reference>
<evidence type="ECO:0000313" key="3">
    <source>
        <dbReference type="Proteomes" id="UP000789508"/>
    </source>
</evidence>
<dbReference type="OrthoDB" id="5586649at2759"/>
<name>A0A9N8ZFP1_9GLOM</name>
<dbReference type="Proteomes" id="UP000789508">
    <property type="component" value="Unassembled WGS sequence"/>
</dbReference>
<comment type="caution">
    <text evidence="2">The sequence shown here is derived from an EMBL/GenBank/DDBJ whole genome shotgun (WGS) entry which is preliminary data.</text>
</comment>
<protein>
    <submittedName>
        <fullName evidence="2">2143_t:CDS:1</fullName>
    </submittedName>
</protein>
<dbReference type="Pfam" id="PF03777">
    <property type="entry name" value="ChpA-C"/>
    <property type="match status" value="1"/>
</dbReference>
<dbReference type="EMBL" id="CAJVPS010000441">
    <property type="protein sequence ID" value="CAG8486732.1"/>
    <property type="molecule type" value="Genomic_DNA"/>
</dbReference>
<accession>A0A9N8ZFP1</accession>
<evidence type="ECO:0000259" key="1">
    <source>
        <dbReference type="Pfam" id="PF03777"/>
    </source>
</evidence>
<evidence type="ECO:0000313" key="2">
    <source>
        <dbReference type="EMBL" id="CAG8486732.1"/>
    </source>
</evidence>
<keyword evidence="3" id="KW-1185">Reference proteome</keyword>
<gene>
    <name evidence="2" type="ORF">ALEPTO_LOCUS2770</name>
</gene>
<feature type="domain" description="Chaplin" evidence="1">
    <location>
        <begin position="14"/>
        <end position="54"/>
    </location>
</feature>
<dbReference type="InterPro" id="IPR005528">
    <property type="entry name" value="ChpA-H"/>
</dbReference>
<sequence length="70" mass="7072">MAIATPIPKLKRDGAEGIAKDTSGVLSGNVIQVPVKVVACGNTVSLVGPLNQAAVISAEYGCYVAFVANN</sequence>
<organism evidence="2 3">
    <name type="scientific">Ambispora leptoticha</name>
    <dbReference type="NCBI Taxonomy" id="144679"/>
    <lineage>
        <taxon>Eukaryota</taxon>
        <taxon>Fungi</taxon>
        <taxon>Fungi incertae sedis</taxon>
        <taxon>Mucoromycota</taxon>
        <taxon>Glomeromycotina</taxon>
        <taxon>Glomeromycetes</taxon>
        <taxon>Archaeosporales</taxon>
        <taxon>Ambisporaceae</taxon>
        <taxon>Ambispora</taxon>
    </lineage>
</organism>